<accession>A0ABR3M6D7</accession>
<dbReference type="EMBL" id="JAYMGO010000015">
    <property type="protein sequence ID" value="KAL1260400.1"/>
    <property type="molecule type" value="Genomic_DNA"/>
</dbReference>
<comment type="caution">
    <text evidence="1">The sequence shown here is derived from an EMBL/GenBank/DDBJ whole genome shotgun (WGS) entry which is preliminary data.</text>
</comment>
<dbReference type="PANTHER" id="PTHR44984:SF1">
    <property type="entry name" value="SERINE_THREONINE-PROTEIN KINASE NEK3"/>
    <property type="match status" value="1"/>
</dbReference>
<gene>
    <name evidence="1" type="ORF">QQF64_008227</name>
</gene>
<dbReference type="PANTHER" id="PTHR44984">
    <property type="entry name" value="SERINE/THREONINE-PROTEIN KINASE NEK3"/>
    <property type="match status" value="1"/>
</dbReference>
<proteinExistence type="predicted"/>
<organism evidence="1 2">
    <name type="scientific">Cirrhinus molitorella</name>
    <name type="common">mud carp</name>
    <dbReference type="NCBI Taxonomy" id="172907"/>
    <lineage>
        <taxon>Eukaryota</taxon>
        <taxon>Metazoa</taxon>
        <taxon>Chordata</taxon>
        <taxon>Craniata</taxon>
        <taxon>Vertebrata</taxon>
        <taxon>Euteleostomi</taxon>
        <taxon>Actinopterygii</taxon>
        <taxon>Neopterygii</taxon>
        <taxon>Teleostei</taxon>
        <taxon>Ostariophysi</taxon>
        <taxon>Cypriniformes</taxon>
        <taxon>Cyprinidae</taxon>
        <taxon>Labeoninae</taxon>
        <taxon>Labeonini</taxon>
        <taxon>Cirrhinus</taxon>
    </lineage>
</organism>
<keyword evidence="2" id="KW-1185">Reference proteome</keyword>
<name>A0ABR3M6D7_9TELE</name>
<protein>
    <submittedName>
        <fullName evidence="1">Uncharacterized protein</fullName>
    </submittedName>
</protein>
<sequence length="107" mass="12910">MANTERADLISEVKCVEIQERRVRKQWDRDPPERLLSVLEKVQLCYGFETYTIHRDEHGDKVDGHEETITNYSRLEPRSDDEDTDFEEEYSYDLINELEKMMDEHKK</sequence>
<dbReference type="Proteomes" id="UP001558613">
    <property type="component" value="Unassembled WGS sequence"/>
</dbReference>
<evidence type="ECO:0000313" key="2">
    <source>
        <dbReference type="Proteomes" id="UP001558613"/>
    </source>
</evidence>
<evidence type="ECO:0000313" key="1">
    <source>
        <dbReference type="EMBL" id="KAL1260400.1"/>
    </source>
</evidence>
<reference evidence="1 2" key="1">
    <citation type="submission" date="2023-09" db="EMBL/GenBank/DDBJ databases">
        <authorList>
            <person name="Wang M."/>
        </authorList>
    </citation>
    <scope>NUCLEOTIDE SEQUENCE [LARGE SCALE GENOMIC DNA]</scope>
    <source>
        <strain evidence="1">GT-2023</strain>
        <tissue evidence="1">Liver</tissue>
    </source>
</reference>